<feature type="region of interest" description="Disordered" evidence="1">
    <location>
        <begin position="289"/>
        <end position="338"/>
    </location>
</feature>
<feature type="domain" description="Septum formation-related" evidence="3">
    <location>
        <begin position="68"/>
        <end position="284"/>
    </location>
</feature>
<name>A0A4Q7J7Q5_9PSEU</name>
<evidence type="ECO:0000256" key="1">
    <source>
        <dbReference type="SAM" id="MobiDB-lite"/>
    </source>
</evidence>
<organism evidence="4 5">
    <name type="scientific">Amycolatopsis suaedae</name>
    <dbReference type="NCBI Taxonomy" id="2510978"/>
    <lineage>
        <taxon>Bacteria</taxon>
        <taxon>Bacillati</taxon>
        <taxon>Actinomycetota</taxon>
        <taxon>Actinomycetes</taxon>
        <taxon>Pseudonocardiales</taxon>
        <taxon>Pseudonocardiaceae</taxon>
        <taxon>Amycolatopsis</taxon>
    </lineage>
</organism>
<dbReference type="EMBL" id="SFCC01000010">
    <property type="protein sequence ID" value="RZQ62084.1"/>
    <property type="molecule type" value="Genomic_DNA"/>
</dbReference>
<evidence type="ECO:0000259" key="3">
    <source>
        <dbReference type="Pfam" id="PF13845"/>
    </source>
</evidence>
<feature type="transmembrane region" description="Helical" evidence="2">
    <location>
        <begin position="17"/>
        <end position="40"/>
    </location>
</feature>
<evidence type="ECO:0000313" key="4">
    <source>
        <dbReference type="EMBL" id="RZQ62084.1"/>
    </source>
</evidence>
<keyword evidence="2" id="KW-0472">Membrane</keyword>
<dbReference type="AlphaFoldDB" id="A0A4Q7J7Q5"/>
<dbReference type="Pfam" id="PF13845">
    <property type="entry name" value="Septum_form"/>
    <property type="match status" value="1"/>
</dbReference>
<keyword evidence="2" id="KW-0812">Transmembrane</keyword>
<dbReference type="InterPro" id="IPR026004">
    <property type="entry name" value="Septum_form"/>
</dbReference>
<comment type="caution">
    <text evidence="4">The sequence shown here is derived from an EMBL/GenBank/DDBJ whole genome shotgun (WGS) entry which is preliminary data.</text>
</comment>
<feature type="compositionally biased region" description="Pro residues" evidence="1">
    <location>
        <begin position="323"/>
        <end position="338"/>
    </location>
</feature>
<proteinExistence type="predicted"/>
<gene>
    <name evidence="4" type="ORF">EWH70_21090</name>
</gene>
<reference evidence="4 5" key="1">
    <citation type="submission" date="2019-02" db="EMBL/GenBank/DDBJ databases">
        <title>Draft genome sequence of Amycolatopsis sp. 8-3EHSu isolated from roots of Suaeda maritima.</title>
        <authorList>
            <person name="Duangmal K."/>
            <person name="Chantavorakit T."/>
        </authorList>
    </citation>
    <scope>NUCLEOTIDE SEQUENCE [LARGE SCALE GENOMIC DNA]</scope>
    <source>
        <strain evidence="4 5">8-3EHSu</strain>
    </source>
</reference>
<evidence type="ECO:0000313" key="5">
    <source>
        <dbReference type="Proteomes" id="UP000292003"/>
    </source>
</evidence>
<sequence>MSDEGERFHTGARKLRTWLLMAGAMFGAVLALSLSMLFSWGPAEVAGGTGGGAADTAARREAFRSPPGSCLTWDRPDAGDAKLIGCEAPHRFEVIGLVNVADRFPPDVPSPDLSQWRQIAEERCTKMAGDYLHKPLDPFGKLSVGVLYPSAEEWDDGDRELRCGLQWAAPGGQLQLITGPASAQEQSNIWKVGTCLALAGKTVGDPIECTKPHAYEIVGELDLTSKFPDEFPEPDEQKTWLDTECNRLVEDYTGGLDLGAEKLILTWDTREKASWEAGSTKVNCKVGAKLEDGSGLAPVTGSIHKDAKSEAPPGQAPMHGEHPAPPPAQGPPPSQPGE</sequence>
<protein>
    <recommendedName>
        <fullName evidence="3">Septum formation-related domain-containing protein</fullName>
    </recommendedName>
</protein>
<dbReference type="OrthoDB" id="4266126at2"/>
<dbReference type="Proteomes" id="UP000292003">
    <property type="component" value="Unassembled WGS sequence"/>
</dbReference>
<keyword evidence="5" id="KW-1185">Reference proteome</keyword>
<evidence type="ECO:0000256" key="2">
    <source>
        <dbReference type="SAM" id="Phobius"/>
    </source>
</evidence>
<keyword evidence="2" id="KW-1133">Transmembrane helix</keyword>
<dbReference type="RefSeq" id="WP_130477177.1">
    <property type="nucleotide sequence ID" value="NZ_SFCC01000010.1"/>
</dbReference>
<accession>A0A4Q7J7Q5</accession>